<protein>
    <recommendedName>
        <fullName evidence="3">Phage major capsid protein, HK97 family</fullName>
    </recommendedName>
</protein>
<evidence type="ECO:0000313" key="1">
    <source>
        <dbReference type="EMBL" id="SKA11007.1"/>
    </source>
</evidence>
<name>A0A1T4R558_9HYPH</name>
<gene>
    <name evidence="1" type="ORF">SAMN05428963_10627</name>
</gene>
<keyword evidence="2" id="KW-1185">Reference proteome</keyword>
<dbReference type="STRING" id="1365950.SAMN05428963_10627"/>
<evidence type="ECO:0008006" key="3">
    <source>
        <dbReference type="Google" id="ProtNLM"/>
    </source>
</evidence>
<evidence type="ECO:0000313" key="2">
    <source>
        <dbReference type="Proteomes" id="UP000190135"/>
    </source>
</evidence>
<dbReference type="SUPFAM" id="SSF56563">
    <property type="entry name" value="Major capsid protein gp5"/>
    <property type="match status" value="1"/>
</dbReference>
<proteinExistence type="predicted"/>
<dbReference type="Proteomes" id="UP000190135">
    <property type="component" value="Unassembled WGS sequence"/>
</dbReference>
<organism evidence="1 2">
    <name type="scientific">Consotaella salsifontis</name>
    <dbReference type="NCBI Taxonomy" id="1365950"/>
    <lineage>
        <taxon>Bacteria</taxon>
        <taxon>Pseudomonadati</taxon>
        <taxon>Pseudomonadota</taxon>
        <taxon>Alphaproteobacteria</taxon>
        <taxon>Hyphomicrobiales</taxon>
        <taxon>Aurantimonadaceae</taxon>
        <taxon>Consotaella</taxon>
    </lineage>
</organism>
<dbReference type="AlphaFoldDB" id="A0A1T4R558"/>
<sequence length="315" mass="32866">MNAAKMIDAPLRVGRMIQKSAIAASSLGDGDSGDVLADWRISSAGFFGSLRTRSIFFRMLDGGFRKVPLNTRVGIVGTNATGYIQQRGNALPISRLALAGAGLEPVTAAAILVVTDEVARSMTDEATNLVNAELRGAVSDVVDAEFWNLMIDSGTPSTVSAGNDQDGMRSDLAFLLESVNTKGVGPLFWVMSPDLANRVTVMQMPNGAMSGTGGEFLNWPALVGSTMPAGTLRLVNAGAIAANADPIVLDASNEAALEMETDPSGSSDAPTPTELISMFQTDSTALLAKVAFGVRRLRTNAVAEVTGIEWGTPVS</sequence>
<dbReference type="EMBL" id="FUXL01000006">
    <property type="protein sequence ID" value="SKA11007.1"/>
    <property type="molecule type" value="Genomic_DNA"/>
</dbReference>
<accession>A0A1T4R558</accession>
<reference evidence="1 2" key="1">
    <citation type="submission" date="2017-02" db="EMBL/GenBank/DDBJ databases">
        <authorList>
            <person name="Peterson S.W."/>
        </authorList>
    </citation>
    <scope>NUCLEOTIDE SEQUENCE [LARGE SCALE GENOMIC DNA]</scope>
    <source>
        <strain evidence="1 2">USBA 369</strain>
    </source>
</reference>